<dbReference type="PANTHER" id="PTHR30532:SF24">
    <property type="entry name" value="FERRIC ENTEROBACTIN-BINDING PERIPLASMIC PROTEIN FEPB"/>
    <property type="match status" value="1"/>
</dbReference>
<comment type="caution">
    <text evidence="7">The sequence shown here is derived from an EMBL/GenBank/DDBJ whole genome shotgun (WGS) entry which is preliminary data.</text>
</comment>
<evidence type="ECO:0000259" key="6">
    <source>
        <dbReference type="PROSITE" id="PS50983"/>
    </source>
</evidence>
<accession>A0A853CFK4</accession>
<organism evidence="7 8">
    <name type="scientific">Petropleomorpha daqingensis</name>
    <dbReference type="NCBI Taxonomy" id="2026353"/>
    <lineage>
        <taxon>Bacteria</taxon>
        <taxon>Bacillati</taxon>
        <taxon>Actinomycetota</taxon>
        <taxon>Actinomycetes</taxon>
        <taxon>Geodermatophilales</taxon>
        <taxon>Geodermatophilaceae</taxon>
        <taxon>Petropleomorpha</taxon>
    </lineage>
</organism>
<keyword evidence="3" id="KW-0813">Transport</keyword>
<dbReference type="GO" id="GO:1901678">
    <property type="term" value="P:iron coordination entity transport"/>
    <property type="evidence" value="ECO:0007669"/>
    <property type="project" value="UniProtKB-ARBA"/>
</dbReference>
<evidence type="ECO:0000256" key="5">
    <source>
        <dbReference type="SAM" id="SignalP"/>
    </source>
</evidence>
<reference evidence="7 8" key="1">
    <citation type="submission" date="2020-07" db="EMBL/GenBank/DDBJ databases">
        <title>Sequencing the genomes of 1000 actinobacteria strains.</title>
        <authorList>
            <person name="Klenk H.-P."/>
        </authorList>
    </citation>
    <scope>NUCLEOTIDE SEQUENCE [LARGE SCALE GENOMIC DNA]</scope>
    <source>
        <strain evidence="7 8">DSM 104001</strain>
    </source>
</reference>
<dbReference type="InterPro" id="IPR051313">
    <property type="entry name" value="Bact_iron-sidero_bind"/>
</dbReference>
<keyword evidence="4 5" id="KW-0732">Signal</keyword>
<dbReference type="AlphaFoldDB" id="A0A853CFK4"/>
<dbReference type="SUPFAM" id="SSF53807">
    <property type="entry name" value="Helical backbone' metal receptor"/>
    <property type="match status" value="1"/>
</dbReference>
<evidence type="ECO:0000256" key="4">
    <source>
        <dbReference type="ARBA" id="ARBA00022729"/>
    </source>
</evidence>
<evidence type="ECO:0000313" key="7">
    <source>
        <dbReference type="EMBL" id="NYJ06755.1"/>
    </source>
</evidence>
<dbReference type="PROSITE" id="PS50983">
    <property type="entry name" value="FE_B12_PBP"/>
    <property type="match status" value="1"/>
</dbReference>
<dbReference type="CDD" id="cd01146">
    <property type="entry name" value="FhuD"/>
    <property type="match status" value="1"/>
</dbReference>
<feature type="signal peptide" evidence="5">
    <location>
        <begin position="1"/>
        <end position="24"/>
    </location>
</feature>
<dbReference type="InterPro" id="IPR002491">
    <property type="entry name" value="ABC_transptr_periplasmic_BD"/>
</dbReference>
<dbReference type="GO" id="GO:0030288">
    <property type="term" value="C:outer membrane-bounded periplasmic space"/>
    <property type="evidence" value="ECO:0007669"/>
    <property type="project" value="TreeGrafter"/>
</dbReference>
<protein>
    <submittedName>
        <fullName evidence="7">Iron complex transport system substrate-binding protein</fullName>
    </submittedName>
</protein>
<name>A0A853CFK4_9ACTN</name>
<gene>
    <name evidence="7" type="ORF">GGQ55_003033</name>
</gene>
<dbReference type="Pfam" id="PF01497">
    <property type="entry name" value="Peripla_BP_2"/>
    <property type="match status" value="1"/>
</dbReference>
<dbReference type="Gene3D" id="3.40.50.1980">
    <property type="entry name" value="Nitrogenase molybdenum iron protein domain"/>
    <property type="match status" value="2"/>
</dbReference>
<evidence type="ECO:0000313" key="8">
    <source>
        <dbReference type="Proteomes" id="UP000541969"/>
    </source>
</evidence>
<dbReference type="Proteomes" id="UP000541969">
    <property type="component" value="Unassembled WGS sequence"/>
</dbReference>
<sequence length="335" mass="34916">MRVRGTLAALAALTVLVGCGSTDAGEGDGGAAASGDGAFPVSIEHTFGTTTIEQQPERVVVLGWSAQDVVYSLGVTPVGMPSFPYGGGDDGVLPWDDEYYDAAETTLLDTADGPPLEKIAALRPDVILAPYEGFDEGTYEDLSKIAPTVAYPGEAWTTPWDEQTRIIGTALGKSAEAEKLIDDTNAAVQQIADEHPEFADLTFAYTSMGADRLSLYLASDPRVQLIEKLGLTLDPSVETLAGSGDAGTFYSEISLEKAPEIAADVVIGFADGISADEVEALPVYAQVPAIQRNSAVIVDDQEVAAGMSAVSVLSIPWVLDKLVGRLTTAAGSAQA</sequence>
<feature type="domain" description="Fe/B12 periplasmic-binding" evidence="6">
    <location>
        <begin position="58"/>
        <end position="330"/>
    </location>
</feature>
<dbReference type="EMBL" id="JACBZT010000001">
    <property type="protein sequence ID" value="NYJ06755.1"/>
    <property type="molecule type" value="Genomic_DNA"/>
</dbReference>
<feature type="chain" id="PRO_5032547601" evidence="5">
    <location>
        <begin position="25"/>
        <end position="335"/>
    </location>
</feature>
<proteinExistence type="inferred from homology"/>
<keyword evidence="8" id="KW-1185">Reference proteome</keyword>
<dbReference type="RefSeq" id="WP_179718102.1">
    <property type="nucleotide sequence ID" value="NZ_JACBZT010000001.1"/>
</dbReference>
<evidence type="ECO:0000256" key="3">
    <source>
        <dbReference type="ARBA" id="ARBA00022448"/>
    </source>
</evidence>
<dbReference type="PANTHER" id="PTHR30532">
    <property type="entry name" value="IRON III DICITRATE-BINDING PERIPLASMIC PROTEIN"/>
    <property type="match status" value="1"/>
</dbReference>
<comment type="subcellular location">
    <subcellularLocation>
        <location evidence="1">Cell envelope</location>
    </subcellularLocation>
</comment>
<comment type="similarity">
    <text evidence="2">Belongs to the bacterial solute-binding protein 8 family.</text>
</comment>
<evidence type="ECO:0000256" key="2">
    <source>
        <dbReference type="ARBA" id="ARBA00008814"/>
    </source>
</evidence>
<dbReference type="PROSITE" id="PS51257">
    <property type="entry name" value="PROKAR_LIPOPROTEIN"/>
    <property type="match status" value="1"/>
</dbReference>
<evidence type="ECO:0000256" key="1">
    <source>
        <dbReference type="ARBA" id="ARBA00004196"/>
    </source>
</evidence>